<name>A0A6A6EGM8_9PEZI</name>
<feature type="chain" id="PRO_5025397639" evidence="1">
    <location>
        <begin position="18"/>
        <end position="63"/>
    </location>
</feature>
<keyword evidence="3" id="KW-1185">Reference proteome</keyword>
<accession>A0A6A6EGM8</accession>
<feature type="signal peptide" evidence="1">
    <location>
        <begin position="1"/>
        <end position="17"/>
    </location>
</feature>
<evidence type="ECO:0000313" key="2">
    <source>
        <dbReference type="EMBL" id="KAF2189992.1"/>
    </source>
</evidence>
<dbReference type="EMBL" id="ML994619">
    <property type="protein sequence ID" value="KAF2189992.1"/>
    <property type="molecule type" value="Genomic_DNA"/>
</dbReference>
<keyword evidence="1" id="KW-0732">Signal</keyword>
<dbReference type="AlphaFoldDB" id="A0A6A6EGM8"/>
<organism evidence="2 3">
    <name type="scientific">Zopfia rhizophila CBS 207.26</name>
    <dbReference type="NCBI Taxonomy" id="1314779"/>
    <lineage>
        <taxon>Eukaryota</taxon>
        <taxon>Fungi</taxon>
        <taxon>Dikarya</taxon>
        <taxon>Ascomycota</taxon>
        <taxon>Pezizomycotina</taxon>
        <taxon>Dothideomycetes</taxon>
        <taxon>Dothideomycetes incertae sedis</taxon>
        <taxon>Zopfiaceae</taxon>
        <taxon>Zopfia</taxon>
    </lineage>
</organism>
<sequence length="63" mass="7032">MVFTVVHLLTPSKFVLACVPFPLAKDLPPGAHSSYMTIRTCRRLFPVTPRLDVLDKNDSFQGS</sequence>
<dbReference type="Proteomes" id="UP000800200">
    <property type="component" value="Unassembled WGS sequence"/>
</dbReference>
<reference evidence="2" key="1">
    <citation type="journal article" date="2020" name="Stud. Mycol.">
        <title>101 Dothideomycetes genomes: a test case for predicting lifestyles and emergence of pathogens.</title>
        <authorList>
            <person name="Haridas S."/>
            <person name="Albert R."/>
            <person name="Binder M."/>
            <person name="Bloem J."/>
            <person name="Labutti K."/>
            <person name="Salamov A."/>
            <person name="Andreopoulos B."/>
            <person name="Baker S."/>
            <person name="Barry K."/>
            <person name="Bills G."/>
            <person name="Bluhm B."/>
            <person name="Cannon C."/>
            <person name="Castanera R."/>
            <person name="Culley D."/>
            <person name="Daum C."/>
            <person name="Ezra D."/>
            <person name="Gonzalez J."/>
            <person name="Henrissat B."/>
            <person name="Kuo A."/>
            <person name="Liang C."/>
            <person name="Lipzen A."/>
            <person name="Lutzoni F."/>
            <person name="Magnuson J."/>
            <person name="Mondo S."/>
            <person name="Nolan M."/>
            <person name="Ohm R."/>
            <person name="Pangilinan J."/>
            <person name="Park H.-J."/>
            <person name="Ramirez L."/>
            <person name="Alfaro M."/>
            <person name="Sun H."/>
            <person name="Tritt A."/>
            <person name="Yoshinaga Y."/>
            <person name="Zwiers L.-H."/>
            <person name="Turgeon B."/>
            <person name="Goodwin S."/>
            <person name="Spatafora J."/>
            <person name="Crous P."/>
            <person name="Grigoriev I."/>
        </authorList>
    </citation>
    <scope>NUCLEOTIDE SEQUENCE</scope>
    <source>
        <strain evidence="2">CBS 207.26</strain>
    </source>
</reference>
<evidence type="ECO:0000313" key="3">
    <source>
        <dbReference type="Proteomes" id="UP000800200"/>
    </source>
</evidence>
<proteinExistence type="predicted"/>
<gene>
    <name evidence="2" type="ORF">K469DRAFT_699577</name>
</gene>
<protein>
    <submittedName>
        <fullName evidence="2">Uncharacterized protein</fullName>
    </submittedName>
</protein>
<evidence type="ECO:0000256" key="1">
    <source>
        <dbReference type="SAM" id="SignalP"/>
    </source>
</evidence>